<proteinExistence type="predicted"/>
<name>A0ABN7WNM7_GIGMA</name>
<organism evidence="1 2">
    <name type="scientific">Gigaspora margarita</name>
    <dbReference type="NCBI Taxonomy" id="4874"/>
    <lineage>
        <taxon>Eukaryota</taxon>
        <taxon>Fungi</taxon>
        <taxon>Fungi incertae sedis</taxon>
        <taxon>Mucoromycota</taxon>
        <taxon>Glomeromycotina</taxon>
        <taxon>Glomeromycetes</taxon>
        <taxon>Diversisporales</taxon>
        <taxon>Gigasporaceae</taxon>
        <taxon>Gigaspora</taxon>
    </lineage>
</organism>
<dbReference type="EMBL" id="CAJVQB010054136">
    <property type="protein sequence ID" value="CAG8836685.1"/>
    <property type="molecule type" value="Genomic_DNA"/>
</dbReference>
<keyword evidence="2" id="KW-1185">Reference proteome</keyword>
<comment type="caution">
    <text evidence="1">The sequence shown here is derived from an EMBL/GenBank/DDBJ whole genome shotgun (WGS) entry which is preliminary data.</text>
</comment>
<dbReference type="Proteomes" id="UP000789901">
    <property type="component" value="Unassembled WGS sequence"/>
</dbReference>
<accession>A0ABN7WNM7</accession>
<protein>
    <submittedName>
        <fullName evidence="1">35655_t:CDS:1</fullName>
    </submittedName>
</protein>
<reference evidence="1 2" key="1">
    <citation type="submission" date="2021-06" db="EMBL/GenBank/DDBJ databases">
        <authorList>
            <person name="Kallberg Y."/>
            <person name="Tangrot J."/>
            <person name="Rosling A."/>
        </authorList>
    </citation>
    <scope>NUCLEOTIDE SEQUENCE [LARGE SCALE GENOMIC DNA]</scope>
    <source>
        <strain evidence="1 2">120-4 pot B 10/14</strain>
    </source>
</reference>
<gene>
    <name evidence="1" type="ORF">GMARGA_LOCUS33153</name>
</gene>
<evidence type="ECO:0000313" key="1">
    <source>
        <dbReference type="EMBL" id="CAG8836685.1"/>
    </source>
</evidence>
<feature type="non-terminal residue" evidence="1">
    <location>
        <position position="1"/>
    </location>
</feature>
<sequence length="48" mass="5782">RESKLFTKTIQISYLTEMIKWMKQMLLFITKKVQTDSEVLVAEEPEYL</sequence>
<evidence type="ECO:0000313" key="2">
    <source>
        <dbReference type="Proteomes" id="UP000789901"/>
    </source>
</evidence>